<comment type="caution">
    <text evidence="8">The sequence shown here is derived from an EMBL/GenBank/DDBJ whole genome shotgun (WGS) entry which is preliminary data.</text>
</comment>
<organism evidence="8 9">
    <name type="scientific">Winogradskya consettensis</name>
    <dbReference type="NCBI Taxonomy" id="113560"/>
    <lineage>
        <taxon>Bacteria</taxon>
        <taxon>Bacillati</taxon>
        <taxon>Actinomycetota</taxon>
        <taxon>Actinomycetes</taxon>
        <taxon>Micromonosporales</taxon>
        <taxon>Micromonosporaceae</taxon>
        <taxon>Winogradskya</taxon>
    </lineage>
</organism>
<accession>A0A919SSR2</accession>
<dbReference type="Proteomes" id="UP000680865">
    <property type="component" value="Unassembled WGS sequence"/>
</dbReference>
<dbReference type="PANTHER" id="PTHR45724">
    <property type="entry name" value="AQUAPORIN NIP2-1"/>
    <property type="match status" value="1"/>
</dbReference>
<dbReference type="GO" id="GO:0015267">
    <property type="term" value="F:channel activity"/>
    <property type="evidence" value="ECO:0007669"/>
    <property type="project" value="InterPro"/>
</dbReference>
<dbReference type="PROSITE" id="PS00221">
    <property type="entry name" value="MIP"/>
    <property type="match status" value="1"/>
</dbReference>
<dbReference type="PANTHER" id="PTHR45724:SF13">
    <property type="entry name" value="AQUAPORIN NIP1-1-RELATED"/>
    <property type="match status" value="1"/>
</dbReference>
<feature type="transmembrane region" description="Helical" evidence="7">
    <location>
        <begin position="218"/>
        <end position="236"/>
    </location>
</feature>
<dbReference type="InterPro" id="IPR034294">
    <property type="entry name" value="Aquaporin_transptr"/>
</dbReference>
<proteinExistence type="inferred from homology"/>
<evidence type="ECO:0000313" key="9">
    <source>
        <dbReference type="Proteomes" id="UP000680865"/>
    </source>
</evidence>
<feature type="transmembrane region" description="Helical" evidence="7">
    <location>
        <begin position="79"/>
        <end position="98"/>
    </location>
</feature>
<keyword evidence="2 6" id="KW-0813">Transport</keyword>
<sequence>MKFISDGVTRPSDDDARAALAEFGLTTAFMTIVFSAVRWGIGTVTPAATAVELRVRVVVVSALVGLVIVGFANSRAGRFSGAHMNPAITLGLFAFGAVPARRVVLYLPAQAVGSILAAVVTRLLWGPAVAEEPVRWAVVQPGHGWHGLSVAVAEAVTLGIIVTVMCRVKIRRPRWPLAWIVGVLFGLQGAVLGTLTGGSANPARQLGPALLSGEARLLAVYLLAPIIGGLLAGWIADHFEYGRWSRDGYRFGTHSTIRPKMRHSVVDAHIPSNGVDAWP</sequence>
<dbReference type="GO" id="GO:0016020">
    <property type="term" value="C:membrane"/>
    <property type="evidence" value="ECO:0007669"/>
    <property type="project" value="UniProtKB-SubCell"/>
</dbReference>
<keyword evidence="5 7" id="KW-0472">Membrane</keyword>
<feature type="transmembrane region" description="Helical" evidence="7">
    <location>
        <begin position="145"/>
        <end position="165"/>
    </location>
</feature>
<evidence type="ECO:0000256" key="5">
    <source>
        <dbReference type="ARBA" id="ARBA00023136"/>
    </source>
</evidence>
<dbReference type="InterPro" id="IPR000425">
    <property type="entry name" value="MIP"/>
</dbReference>
<dbReference type="InterPro" id="IPR022357">
    <property type="entry name" value="MIP_CS"/>
</dbReference>
<evidence type="ECO:0000256" key="1">
    <source>
        <dbReference type="ARBA" id="ARBA00004141"/>
    </source>
</evidence>
<gene>
    <name evidence="8" type="ORF">Aco04nite_52140</name>
</gene>
<keyword evidence="3 6" id="KW-0812">Transmembrane</keyword>
<keyword evidence="4 7" id="KW-1133">Transmembrane helix</keyword>
<keyword evidence="9" id="KW-1185">Reference proteome</keyword>
<dbReference type="RefSeq" id="WP_212999845.1">
    <property type="nucleotide sequence ID" value="NZ_BAAATW010000005.1"/>
</dbReference>
<evidence type="ECO:0000256" key="2">
    <source>
        <dbReference type="ARBA" id="ARBA00022448"/>
    </source>
</evidence>
<evidence type="ECO:0008006" key="10">
    <source>
        <dbReference type="Google" id="ProtNLM"/>
    </source>
</evidence>
<comment type="similarity">
    <text evidence="6">Belongs to the MIP/aquaporin (TC 1.A.8) family.</text>
</comment>
<evidence type="ECO:0000313" key="8">
    <source>
        <dbReference type="EMBL" id="GIM76787.1"/>
    </source>
</evidence>
<dbReference type="AlphaFoldDB" id="A0A919SSR2"/>
<dbReference type="PRINTS" id="PR00783">
    <property type="entry name" value="MINTRINSICP"/>
</dbReference>
<dbReference type="Gene3D" id="1.20.1080.10">
    <property type="entry name" value="Glycerol uptake facilitator protein"/>
    <property type="match status" value="1"/>
</dbReference>
<evidence type="ECO:0000256" key="7">
    <source>
        <dbReference type="SAM" id="Phobius"/>
    </source>
</evidence>
<reference evidence="8" key="1">
    <citation type="submission" date="2021-03" db="EMBL/GenBank/DDBJ databases">
        <title>Whole genome shotgun sequence of Actinoplanes consettensis NBRC 14913.</title>
        <authorList>
            <person name="Komaki H."/>
            <person name="Tamura T."/>
        </authorList>
    </citation>
    <scope>NUCLEOTIDE SEQUENCE</scope>
    <source>
        <strain evidence="8">NBRC 14913</strain>
    </source>
</reference>
<dbReference type="EMBL" id="BOQP01000028">
    <property type="protein sequence ID" value="GIM76787.1"/>
    <property type="molecule type" value="Genomic_DNA"/>
</dbReference>
<name>A0A919SSR2_9ACTN</name>
<feature type="transmembrane region" description="Helical" evidence="7">
    <location>
        <begin position="53"/>
        <end position="73"/>
    </location>
</feature>
<dbReference type="SUPFAM" id="SSF81338">
    <property type="entry name" value="Aquaporin-like"/>
    <property type="match status" value="1"/>
</dbReference>
<protein>
    <recommendedName>
        <fullName evidence="10">Major intrinsic protein</fullName>
    </recommendedName>
</protein>
<feature type="transmembrane region" description="Helical" evidence="7">
    <location>
        <begin position="20"/>
        <end position="41"/>
    </location>
</feature>
<evidence type="ECO:0000256" key="3">
    <source>
        <dbReference type="ARBA" id="ARBA00022692"/>
    </source>
</evidence>
<evidence type="ECO:0000256" key="6">
    <source>
        <dbReference type="RuleBase" id="RU000477"/>
    </source>
</evidence>
<dbReference type="InterPro" id="IPR023271">
    <property type="entry name" value="Aquaporin-like"/>
</dbReference>
<feature type="transmembrane region" description="Helical" evidence="7">
    <location>
        <begin position="177"/>
        <end position="198"/>
    </location>
</feature>
<evidence type="ECO:0000256" key="4">
    <source>
        <dbReference type="ARBA" id="ARBA00022989"/>
    </source>
</evidence>
<dbReference type="Pfam" id="PF00230">
    <property type="entry name" value="MIP"/>
    <property type="match status" value="1"/>
</dbReference>
<feature type="transmembrane region" description="Helical" evidence="7">
    <location>
        <begin position="105"/>
        <end position="125"/>
    </location>
</feature>
<comment type="subcellular location">
    <subcellularLocation>
        <location evidence="1">Membrane</location>
        <topology evidence="1">Multi-pass membrane protein</topology>
    </subcellularLocation>
</comment>